<protein>
    <recommendedName>
        <fullName evidence="3">Knr4/Smi1-like domain-containing protein</fullName>
    </recommendedName>
</protein>
<evidence type="ECO:0008006" key="3">
    <source>
        <dbReference type="Google" id="ProtNLM"/>
    </source>
</evidence>
<name>A0ABR1UU25_9PEZI</name>
<comment type="caution">
    <text evidence="1">The sequence shown here is derived from an EMBL/GenBank/DDBJ whole genome shotgun (WGS) entry which is preliminary data.</text>
</comment>
<sequence length="273" mass="30509">MIENTVTNRAEILEALANYRQHVAARNRYALEQYVPLAESAEPNDLVADMDEDGIAEERMFFLEYFVGQGFDRLAGGRELRRPADLLTHYDEVAPQLGLDGTCRPTPCLPARALPRLGPGRHRLPPELLVVAEQVDCLHGPGLEPEREQQGIPFWTMLDLEKTPQFVVEPDELAGTSSLVEVSDLEVAAGWNCGHGYPGDAYVLLCREPLAEGDDEENDDARPWSWKYTVDIDFAARLFHSMPEFLEAYKDICAVDTAVYPEYGLEDVFGGVP</sequence>
<accession>A0ABR1UU25</accession>
<organism evidence="1 2">
    <name type="scientific">Apiospora hydei</name>
    <dbReference type="NCBI Taxonomy" id="1337664"/>
    <lineage>
        <taxon>Eukaryota</taxon>
        <taxon>Fungi</taxon>
        <taxon>Dikarya</taxon>
        <taxon>Ascomycota</taxon>
        <taxon>Pezizomycotina</taxon>
        <taxon>Sordariomycetes</taxon>
        <taxon>Xylariomycetidae</taxon>
        <taxon>Amphisphaeriales</taxon>
        <taxon>Apiosporaceae</taxon>
        <taxon>Apiospora</taxon>
    </lineage>
</organism>
<dbReference type="Proteomes" id="UP001433268">
    <property type="component" value="Unassembled WGS sequence"/>
</dbReference>
<dbReference type="EMBL" id="JAQQWN010000010">
    <property type="protein sequence ID" value="KAK8062430.1"/>
    <property type="molecule type" value="Genomic_DNA"/>
</dbReference>
<evidence type="ECO:0000313" key="2">
    <source>
        <dbReference type="Proteomes" id="UP001433268"/>
    </source>
</evidence>
<dbReference type="RefSeq" id="XP_066661029.1">
    <property type="nucleotide sequence ID" value="XM_066818841.1"/>
</dbReference>
<proteinExistence type="predicted"/>
<keyword evidence="2" id="KW-1185">Reference proteome</keyword>
<reference evidence="1 2" key="1">
    <citation type="submission" date="2023-01" db="EMBL/GenBank/DDBJ databases">
        <title>Analysis of 21 Apiospora genomes using comparative genomics revels a genus with tremendous synthesis potential of carbohydrate active enzymes and secondary metabolites.</title>
        <authorList>
            <person name="Sorensen T."/>
        </authorList>
    </citation>
    <scope>NUCLEOTIDE SEQUENCE [LARGE SCALE GENOMIC DNA]</scope>
    <source>
        <strain evidence="1 2">CBS 114990</strain>
    </source>
</reference>
<evidence type="ECO:0000313" key="1">
    <source>
        <dbReference type="EMBL" id="KAK8062430.1"/>
    </source>
</evidence>
<gene>
    <name evidence="1" type="ORF">PG997_014527</name>
</gene>
<dbReference type="GeneID" id="92051901"/>